<keyword evidence="7 8" id="KW-0998">Cell outer membrane</keyword>
<evidence type="ECO:0000256" key="1">
    <source>
        <dbReference type="ARBA" id="ARBA00004571"/>
    </source>
</evidence>
<evidence type="ECO:0000256" key="9">
    <source>
        <dbReference type="RuleBase" id="RU003357"/>
    </source>
</evidence>
<keyword evidence="4 8" id="KW-0812">Transmembrane</keyword>
<dbReference type="InterPro" id="IPR039426">
    <property type="entry name" value="TonB-dep_rcpt-like"/>
</dbReference>
<dbReference type="Gene3D" id="2.40.170.20">
    <property type="entry name" value="TonB-dependent receptor, beta-barrel domain"/>
    <property type="match status" value="1"/>
</dbReference>
<evidence type="ECO:0000256" key="7">
    <source>
        <dbReference type="ARBA" id="ARBA00023237"/>
    </source>
</evidence>
<evidence type="ECO:0000259" key="13">
    <source>
        <dbReference type="Pfam" id="PF07715"/>
    </source>
</evidence>
<feature type="chain" id="PRO_5011577875" evidence="11">
    <location>
        <begin position="26"/>
        <end position="1152"/>
    </location>
</feature>
<dbReference type="Proteomes" id="UP000199513">
    <property type="component" value="Unassembled WGS sequence"/>
</dbReference>
<evidence type="ECO:0000256" key="5">
    <source>
        <dbReference type="ARBA" id="ARBA00023077"/>
    </source>
</evidence>
<evidence type="ECO:0000256" key="2">
    <source>
        <dbReference type="ARBA" id="ARBA00022448"/>
    </source>
</evidence>
<dbReference type="Gene3D" id="2.60.40.1120">
    <property type="entry name" value="Carboxypeptidase-like, regulatory domain"/>
    <property type="match status" value="1"/>
</dbReference>
<sequence>MKMKKRLLTVLCLGALLLWQSAGYAQEVTLARHDEKPSERTSLVRKHLKDVIQDLKKRFDVDFIYENDILEGKKVTYTPQKNEPIEHVLENVLTSVNLRYKKIDQKVYAIVSQTIEKKNINKLDRGIASTSEQQGKFFAPIIELNSFDRKFTLTRLERRISGKVTSAEDGQPLPGVSILLKGTTTGTVTDSEGRYALSIPDAGGTLVFSYVGFVTQEIVVGTSNELNITMVADVRALEQVVVVGYGTQKREAITGAISTVSAKEVAALPVPNVGAALQGRVAGVTVTNNGAPGEAPIVRIRGIGSITYGSGPLYVIDGFPTGDLNSFDTRDIESVEVLRDASAAAIYGSRASNGVILITTKKGKRNSKLNVNVDSYWGVQSAWRQLDLLNREQYVQYATALLTNAGNALPPRFANFNEPIYPGASQTFAQTNTDWQAEMFRNASIRQHTLTISGGNDKSRFFSSGGYFKQDGIMLGTGYERGNFRFNSDHQISNRITFGQTITIAYDSRFNENSPGGRTQIQNMMRMTPYIPVMNPTNVGGFGGATGADASDPQNPVRAALQDINNTQRMKLLGNAFVEVELAKFLRYKFTAGLDYVSARTYQFSPIYSEGFNSRNPATINDNRDLFFSPIYTNQLTFDKAFGKHNINAAAVAERQEFTFIGLGTSGQFSSNTIREMTGTTNQTSSGNRQVNILVSYLGRVNYDYAGKYLLSASIRYDGSSKFAPGNKWGAFPSASVGWRISQEDFMKDISQISELKLRASYGTMGFNGIGNYDWQVAINPNTFAVIGGSTQQGAFFNQLGNTDLKWEKTEMTNIGLDLGLFDNKFTLAAEYYRRLTKDLILAQPIPNSLGYSQPPIVNIGSMENTGLEFVLGYNNKFGDLTFNANANISFLNNKVLNLATETSSLFAGANPDFGGFDITRTVAGQPIQHFFGWRRVGIFQSQAEIDAAPRQPNARPGDIRFEDINGDRIIDAADRTILGSYLPKFTYGANFALNYKGFDLTIFLQGVGGNKIYNANKVTGQGMLRLFNAQTDVLRAWTPSNTNTDVPRAVNGDPNQNSRTSDRFIENGSYMRIKNLVLGYSVPSSLLDSFTKGSIKTARVYFSAQNLLTFTKYTGYDPEVGSRNNNNLTNGIDYGQFPQARTLMLGVQFGF</sequence>
<dbReference type="InterPro" id="IPR032508">
    <property type="entry name" value="FecR_C"/>
</dbReference>
<evidence type="ECO:0000256" key="4">
    <source>
        <dbReference type="ARBA" id="ARBA00022692"/>
    </source>
</evidence>
<reference evidence="15 16" key="1">
    <citation type="submission" date="2016-10" db="EMBL/GenBank/DDBJ databases">
        <authorList>
            <person name="de Groot N.N."/>
        </authorList>
    </citation>
    <scope>NUCLEOTIDE SEQUENCE [LARGE SCALE GENOMIC DNA]</scope>
    <source>
        <strain>GEY</strain>
        <strain evidence="16">DSM 9560</strain>
    </source>
</reference>
<gene>
    <name evidence="15" type="ORF">SAMN04488541_101716</name>
</gene>
<dbReference type="InterPro" id="IPR036942">
    <property type="entry name" value="Beta-barrel_TonB_sf"/>
</dbReference>
<feature type="domain" description="TonB-dependent receptor plug" evidence="13">
    <location>
        <begin position="251"/>
        <end position="355"/>
    </location>
</feature>
<dbReference type="InterPro" id="IPR023996">
    <property type="entry name" value="TonB-dep_OMP_SusC/RagA"/>
</dbReference>
<accession>A0A1I2G7D2</accession>
<dbReference type="OrthoDB" id="9768177at2"/>
<keyword evidence="5 9" id="KW-0798">TonB box</keyword>
<dbReference type="InterPro" id="IPR012910">
    <property type="entry name" value="Plug_dom"/>
</dbReference>
<keyword evidence="3 8" id="KW-1134">Transmembrane beta strand</keyword>
<dbReference type="Pfam" id="PF13715">
    <property type="entry name" value="CarbopepD_reg_2"/>
    <property type="match status" value="1"/>
</dbReference>
<evidence type="ECO:0000313" key="15">
    <source>
        <dbReference type="EMBL" id="SFF13432.1"/>
    </source>
</evidence>
<evidence type="ECO:0000259" key="12">
    <source>
        <dbReference type="Pfam" id="PF00593"/>
    </source>
</evidence>
<dbReference type="AlphaFoldDB" id="A0A1I2G7D2"/>
<dbReference type="Gene3D" id="3.55.50.30">
    <property type="match status" value="1"/>
</dbReference>
<feature type="domain" description="TonB-dependent receptor-like beta-barrel" evidence="12">
    <location>
        <begin position="579"/>
        <end position="1108"/>
    </location>
</feature>
<comment type="subcellular location">
    <subcellularLocation>
        <location evidence="1 8">Cell outer membrane</location>
        <topology evidence="1 8">Multi-pass membrane protein</topology>
    </subcellularLocation>
</comment>
<evidence type="ECO:0000256" key="8">
    <source>
        <dbReference type="PROSITE-ProRule" id="PRU01360"/>
    </source>
</evidence>
<evidence type="ECO:0000256" key="3">
    <source>
        <dbReference type="ARBA" id="ARBA00022452"/>
    </source>
</evidence>
<dbReference type="Gene3D" id="2.170.130.10">
    <property type="entry name" value="TonB-dependent receptor, plug domain"/>
    <property type="match status" value="1"/>
</dbReference>
<evidence type="ECO:0000256" key="10">
    <source>
        <dbReference type="SAM" id="MobiDB-lite"/>
    </source>
</evidence>
<dbReference type="InterPro" id="IPR023997">
    <property type="entry name" value="TonB-dep_OMP_SusC/RagA_CS"/>
</dbReference>
<feature type="domain" description="Protein FecR C-terminal" evidence="14">
    <location>
        <begin position="46"/>
        <end position="108"/>
    </location>
</feature>
<keyword evidence="16" id="KW-1185">Reference proteome</keyword>
<keyword evidence="2 8" id="KW-0813">Transport</keyword>
<dbReference type="Pfam" id="PF07715">
    <property type="entry name" value="Plug"/>
    <property type="match status" value="1"/>
</dbReference>
<dbReference type="STRING" id="1003.SAMN04488541_101716"/>
<proteinExistence type="inferred from homology"/>
<feature type="region of interest" description="Disordered" evidence="10">
    <location>
        <begin position="1041"/>
        <end position="1061"/>
    </location>
</feature>
<protein>
    <submittedName>
        <fullName evidence="15">TonB-linked outer membrane protein, SusC/RagA family</fullName>
    </submittedName>
</protein>
<dbReference type="Pfam" id="PF00593">
    <property type="entry name" value="TonB_dep_Rec_b-barrel"/>
    <property type="match status" value="1"/>
</dbReference>
<evidence type="ECO:0000313" key="16">
    <source>
        <dbReference type="Proteomes" id="UP000199513"/>
    </source>
</evidence>
<organism evidence="15 16">
    <name type="scientific">Thermoflexibacter ruber</name>
    <dbReference type="NCBI Taxonomy" id="1003"/>
    <lineage>
        <taxon>Bacteria</taxon>
        <taxon>Pseudomonadati</taxon>
        <taxon>Bacteroidota</taxon>
        <taxon>Cytophagia</taxon>
        <taxon>Cytophagales</taxon>
        <taxon>Thermoflexibacteraceae</taxon>
        <taxon>Thermoflexibacter</taxon>
    </lineage>
</organism>
<dbReference type="InterPro" id="IPR008969">
    <property type="entry name" value="CarboxyPept-like_regulatory"/>
</dbReference>
<dbReference type="SUPFAM" id="SSF49464">
    <property type="entry name" value="Carboxypeptidase regulatory domain-like"/>
    <property type="match status" value="1"/>
</dbReference>
<dbReference type="NCBIfam" id="TIGR04057">
    <property type="entry name" value="SusC_RagA_signa"/>
    <property type="match status" value="1"/>
</dbReference>
<keyword evidence="11" id="KW-0732">Signal</keyword>
<comment type="similarity">
    <text evidence="8 9">Belongs to the TonB-dependent receptor family.</text>
</comment>
<evidence type="ECO:0000256" key="11">
    <source>
        <dbReference type="SAM" id="SignalP"/>
    </source>
</evidence>
<keyword evidence="6 8" id="KW-0472">Membrane</keyword>
<dbReference type="Pfam" id="PF16344">
    <property type="entry name" value="FecR_C"/>
    <property type="match status" value="1"/>
</dbReference>
<dbReference type="NCBIfam" id="TIGR04056">
    <property type="entry name" value="OMP_RagA_SusC"/>
    <property type="match status" value="1"/>
</dbReference>
<evidence type="ECO:0000259" key="14">
    <source>
        <dbReference type="Pfam" id="PF16344"/>
    </source>
</evidence>
<dbReference type="InterPro" id="IPR000531">
    <property type="entry name" value="Beta-barrel_TonB"/>
</dbReference>
<dbReference type="InterPro" id="IPR037066">
    <property type="entry name" value="Plug_dom_sf"/>
</dbReference>
<feature type="signal peptide" evidence="11">
    <location>
        <begin position="1"/>
        <end position="25"/>
    </location>
</feature>
<name>A0A1I2G7D2_9BACT</name>
<dbReference type="SUPFAM" id="SSF56935">
    <property type="entry name" value="Porins"/>
    <property type="match status" value="1"/>
</dbReference>
<evidence type="ECO:0000256" key="6">
    <source>
        <dbReference type="ARBA" id="ARBA00023136"/>
    </source>
</evidence>
<dbReference type="GO" id="GO:0009279">
    <property type="term" value="C:cell outer membrane"/>
    <property type="evidence" value="ECO:0007669"/>
    <property type="project" value="UniProtKB-SubCell"/>
</dbReference>
<dbReference type="EMBL" id="FONY01000017">
    <property type="protein sequence ID" value="SFF13432.1"/>
    <property type="molecule type" value="Genomic_DNA"/>
</dbReference>
<dbReference type="PROSITE" id="PS52016">
    <property type="entry name" value="TONB_DEPENDENT_REC_3"/>
    <property type="match status" value="1"/>
</dbReference>